<dbReference type="OrthoDB" id="3132725at2759"/>
<gene>
    <name evidence="1" type="ORF">HD556DRAFT_1190288</name>
</gene>
<keyword evidence="2" id="KW-1185">Reference proteome</keyword>
<comment type="caution">
    <text evidence="1">The sequence shown here is derived from an EMBL/GenBank/DDBJ whole genome shotgun (WGS) entry which is preliminary data.</text>
</comment>
<evidence type="ECO:0000313" key="1">
    <source>
        <dbReference type="EMBL" id="KAG1789698.1"/>
    </source>
</evidence>
<protein>
    <submittedName>
        <fullName evidence="1">Uncharacterized protein</fullName>
    </submittedName>
</protein>
<feature type="non-terminal residue" evidence="1">
    <location>
        <position position="158"/>
    </location>
</feature>
<dbReference type="AlphaFoldDB" id="A0A9P7AJA0"/>
<dbReference type="GeneID" id="64589917"/>
<dbReference type="RefSeq" id="XP_041156728.1">
    <property type="nucleotide sequence ID" value="XM_041296153.1"/>
</dbReference>
<reference evidence="1" key="1">
    <citation type="journal article" date="2020" name="New Phytol.">
        <title>Comparative genomics reveals dynamic genome evolution in host specialist ectomycorrhizal fungi.</title>
        <authorList>
            <person name="Lofgren L.A."/>
            <person name="Nguyen N.H."/>
            <person name="Vilgalys R."/>
            <person name="Ruytinx J."/>
            <person name="Liao H.L."/>
            <person name="Branco S."/>
            <person name="Kuo A."/>
            <person name="LaButti K."/>
            <person name="Lipzen A."/>
            <person name="Andreopoulos W."/>
            <person name="Pangilinan J."/>
            <person name="Riley R."/>
            <person name="Hundley H."/>
            <person name="Na H."/>
            <person name="Barry K."/>
            <person name="Grigoriev I.V."/>
            <person name="Stajich J.E."/>
            <person name="Kennedy P.G."/>
        </authorList>
    </citation>
    <scope>NUCLEOTIDE SEQUENCE</scope>
    <source>
        <strain evidence="1">S12</strain>
    </source>
</reference>
<feature type="non-terminal residue" evidence="1">
    <location>
        <position position="1"/>
    </location>
</feature>
<evidence type="ECO:0000313" key="2">
    <source>
        <dbReference type="Proteomes" id="UP000719766"/>
    </source>
</evidence>
<sequence length="158" mass="18509">QFASDVFQLAPSPKSASEPPWILLNAVERQGTRVDVFDSLDLGGAFRQIQYRISSDGDWNSLVFGRYFPAKGALRVKDLQQFPSASYYRRWLSLMKRLDEQEADNIRNLHQTWFDGFYWVPHPSSDRMWFTKRGGREWTFLPPGEPRHCPRLALNPRF</sequence>
<organism evidence="1 2">
    <name type="scientific">Suillus plorans</name>
    <dbReference type="NCBI Taxonomy" id="116603"/>
    <lineage>
        <taxon>Eukaryota</taxon>
        <taxon>Fungi</taxon>
        <taxon>Dikarya</taxon>
        <taxon>Basidiomycota</taxon>
        <taxon>Agaricomycotina</taxon>
        <taxon>Agaricomycetes</taxon>
        <taxon>Agaricomycetidae</taxon>
        <taxon>Boletales</taxon>
        <taxon>Suillineae</taxon>
        <taxon>Suillaceae</taxon>
        <taxon>Suillus</taxon>
    </lineage>
</organism>
<proteinExistence type="predicted"/>
<name>A0A9P7AJA0_9AGAM</name>
<dbReference type="Proteomes" id="UP000719766">
    <property type="component" value="Unassembled WGS sequence"/>
</dbReference>
<accession>A0A9P7AJA0</accession>
<dbReference type="EMBL" id="JABBWE010000056">
    <property type="protein sequence ID" value="KAG1789698.1"/>
    <property type="molecule type" value="Genomic_DNA"/>
</dbReference>